<dbReference type="GO" id="GO:0045430">
    <property type="term" value="F:chalcone isomerase activity"/>
    <property type="evidence" value="ECO:0007669"/>
    <property type="project" value="UniProtKB-EC"/>
</dbReference>
<proteinExistence type="inferred from homology"/>
<name>A0AAV1X3U8_LUPLU</name>
<dbReference type="PANTHER" id="PTHR28039:SF8">
    <property type="entry name" value="CHALCONE--FLAVANONE ISOMERASE 1-RELATED"/>
    <property type="match status" value="1"/>
</dbReference>
<dbReference type="InterPro" id="IPR044164">
    <property type="entry name" value="CFI"/>
</dbReference>
<dbReference type="GO" id="GO:0009813">
    <property type="term" value="P:flavonoid biosynthetic process"/>
    <property type="evidence" value="ECO:0007669"/>
    <property type="project" value="UniProtKB-KW"/>
</dbReference>
<keyword evidence="10" id="KW-1185">Reference proteome</keyword>
<dbReference type="Proteomes" id="UP001497480">
    <property type="component" value="Unassembled WGS sequence"/>
</dbReference>
<reference evidence="9 10" key="1">
    <citation type="submission" date="2024-03" db="EMBL/GenBank/DDBJ databases">
        <authorList>
            <person name="Martinez-Hernandez J."/>
        </authorList>
    </citation>
    <scope>NUCLEOTIDE SEQUENCE [LARGE SCALE GENOMIC DNA]</scope>
</reference>
<comment type="pathway">
    <text evidence="1">Secondary metabolite biosynthesis; flavonoid biosynthesis.</text>
</comment>
<organism evidence="9 10">
    <name type="scientific">Lupinus luteus</name>
    <name type="common">European yellow lupine</name>
    <dbReference type="NCBI Taxonomy" id="3873"/>
    <lineage>
        <taxon>Eukaryota</taxon>
        <taxon>Viridiplantae</taxon>
        <taxon>Streptophyta</taxon>
        <taxon>Embryophyta</taxon>
        <taxon>Tracheophyta</taxon>
        <taxon>Spermatophyta</taxon>
        <taxon>Magnoliopsida</taxon>
        <taxon>eudicotyledons</taxon>
        <taxon>Gunneridae</taxon>
        <taxon>Pentapetalae</taxon>
        <taxon>rosids</taxon>
        <taxon>fabids</taxon>
        <taxon>Fabales</taxon>
        <taxon>Fabaceae</taxon>
        <taxon>Papilionoideae</taxon>
        <taxon>50 kb inversion clade</taxon>
        <taxon>genistoids sensu lato</taxon>
        <taxon>core genistoids</taxon>
        <taxon>Genisteae</taxon>
        <taxon>Lupinus</taxon>
    </lineage>
</organism>
<dbReference type="InterPro" id="IPR036298">
    <property type="entry name" value="Chalcone_isomerase_sf"/>
</dbReference>
<evidence type="ECO:0000256" key="6">
    <source>
        <dbReference type="ARBA" id="ARBA00034056"/>
    </source>
</evidence>
<evidence type="ECO:0000256" key="5">
    <source>
        <dbReference type="ARBA" id="ARBA00025429"/>
    </source>
</evidence>
<comment type="caution">
    <text evidence="9">The sequence shown here is derived from an EMBL/GenBank/DDBJ whole genome shotgun (WGS) entry which is preliminary data.</text>
</comment>
<protein>
    <recommendedName>
        <fullName evidence="7">Chalcone-flavonone isomerase family protein</fullName>
    </recommendedName>
</protein>
<dbReference type="SUPFAM" id="SSF54626">
    <property type="entry name" value="Chalcone isomerase"/>
    <property type="match status" value="1"/>
</dbReference>
<evidence type="ECO:0000259" key="8">
    <source>
        <dbReference type="Pfam" id="PF02431"/>
    </source>
</evidence>
<evidence type="ECO:0000256" key="1">
    <source>
        <dbReference type="ARBA" id="ARBA00004966"/>
    </source>
</evidence>
<dbReference type="Gene3D" id="3.50.70.10">
    <property type="match status" value="1"/>
</dbReference>
<comment type="similarity">
    <text evidence="2 7">Belongs to the chalcone isomerase family.</text>
</comment>
<dbReference type="Pfam" id="PF02431">
    <property type="entry name" value="Chalcone"/>
    <property type="match status" value="1"/>
</dbReference>
<keyword evidence="3" id="KW-0413">Isomerase</keyword>
<comment type="catalytic activity">
    <reaction evidence="6">
        <text>a chalcone = a flavanone.</text>
        <dbReference type="EC" id="5.5.1.6"/>
    </reaction>
</comment>
<comment type="function">
    <text evidence="5">Catalyzes the intramolecular cyclization of bicyclic chalcones into tricyclic (S)-flavanones. Responsible for the isomerization of 4,2',4',6'-tetrahydroxychalcone (also termed chalcone) into naringenin.</text>
</comment>
<gene>
    <name evidence="9" type="ORF">LLUT_LOCUS17323</name>
</gene>
<evidence type="ECO:0000256" key="2">
    <source>
        <dbReference type="ARBA" id="ARBA00007166"/>
    </source>
</evidence>
<evidence type="ECO:0000313" key="9">
    <source>
        <dbReference type="EMBL" id="CAL0316263.1"/>
    </source>
</evidence>
<evidence type="ECO:0000313" key="10">
    <source>
        <dbReference type="Proteomes" id="UP001497480"/>
    </source>
</evidence>
<sequence>MMLHSKLQSYMLAIACNIMIFILSANASRNHNLKHCSKSHQLKIVTPVKVENVTFPPFVNATASNNNFFLGGAGVRGLQEQGKFIKFTDIGIYLQGNAVSSLAPKWHGKSPKKLTKSIHFFKDIIRGPFEKFMQVTLILPLTGPQYSEKVAENCVAILKSLGVYTKEEEKATKKFLSVFKKETFTPGSSIFFTVLHQGSLAISFSKDACIPKVEAAIIKNKALSEAVLESMIGENGVSPAAKKSLATRLSKLFKGLC</sequence>
<evidence type="ECO:0000256" key="4">
    <source>
        <dbReference type="ARBA" id="ARBA00023241"/>
    </source>
</evidence>
<feature type="domain" description="Chalcone isomerase" evidence="8">
    <location>
        <begin position="50"/>
        <end position="252"/>
    </location>
</feature>
<dbReference type="InterPro" id="IPR016087">
    <property type="entry name" value="Chalcone_isomerase"/>
</dbReference>
<dbReference type="InterPro" id="IPR016088">
    <property type="entry name" value="Chalcone_isomerase_3-sand"/>
</dbReference>
<dbReference type="InterPro" id="IPR016089">
    <property type="entry name" value="Chalcone_isomerase_bundle_sf"/>
</dbReference>
<evidence type="ECO:0000256" key="3">
    <source>
        <dbReference type="ARBA" id="ARBA00023235"/>
    </source>
</evidence>
<dbReference type="Gene3D" id="1.10.890.20">
    <property type="match status" value="1"/>
</dbReference>
<evidence type="ECO:0000256" key="7">
    <source>
        <dbReference type="RuleBase" id="RU361158"/>
    </source>
</evidence>
<dbReference type="PANTHER" id="PTHR28039">
    <property type="entry name" value="CHALCONE--FLAVONONE ISOMERASE 1-RELATED"/>
    <property type="match status" value="1"/>
</dbReference>
<keyword evidence="4" id="KW-0284">Flavonoid biosynthesis</keyword>
<dbReference type="EMBL" id="CAXHTB010000012">
    <property type="protein sequence ID" value="CAL0316263.1"/>
    <property type="molecule type" value="Genomic_DNA"/>
</dbReference>
<accession>A0AAV1X3U8</accession>
<dbReference type="AlphaFoldDB" id="A0AAV1X3U8"/>